<keyword evidence="4" id="KW-0472">Membrane</keyword>
<name>A0A4R0NKK7_9SPHI</name>
<keyword evidence="2" id="KW-0328">Glycosyltransferase</keyword>
<feature type="transmembrane region" description="Helical" evidence="4">
    <location>
        <begin position="332"/>
        <end position="350"/>
    </location>
</feature>
<gene>
    <name evidence="6" type="ORF">EZ437_14380</name>
</gene>
<accession>A0A4R0NKK7</accession>
<keyword evidence="4" id="KW-0812">Transmembrane</keyword>
<reference evidence="6 7" key="1">
    <citation type="submission" date="2019-02" db="EMBL/GenBank/DDBJ databases">
        <title>Pedobacter sp. RP-1-14 sp. nov., isolated from Arctic soil.</title>
        <authorList>
            <person name="Dahal R.H."/>
        </authorList>
    </citation>
    <scope>NUCLEOTIDE SEQUENCE [LARGE SCALE GENOMIC DNA]</scope>
    <source>
        <strain evidence="6 7">RP-1-14</strain>
    </source>
</reference>
<dbReference type="GO" id="GO:0016757">
    <property type="term" value="F:glycosyltransferase activity"/>
    <property type="evidence" value="ECO:0007669"/>
    <property type="project" value="UniProtKB-KW"/>
</dbReference>
<dbReference type="SUPFAM" id="SSF53448">
    <property type="entry name" value="Nucleotide-diphospho-sugar transferases"/>
    <property type="match status" value="1"/>
</dbReference>
<proteinExistence type="inferred from homology"/>
<comment type="similarity">
    <text evidence="1">Belongs to the glycosyltransferase 2 family.</text>
</comment>
<evidence type="ECO:0000256" key="3">
    <source>
        <dbReference type="ARBA" id="ARBA00022679"/>
    </source>
</evidence>
<feature type="transmembrane region" description="Helical" evidence="4">
    <location>
        <begin position="22"/>
        <end position="45"/>
    </location>
</feature>
<evidence type="ECO:0000313" key="6">
    <source>
        <dbReference type="EMBL" id="TCD00408.1"/>
    </source>
</evidence>
<evidence type="ECO:0000256" key="4">
    <source>
        <dbReference type="SAM" id="Phobius"/>
    </source>
</evidence>
<feature type="domain" description="Glycosyltransferase 2-like" evidence="5">
    <location>
        <begin position="66"/>
        <end position="188"/>
    </location>
</feature>
<dbReference type="Gene3D" id="3.90.550.10">
    <property type="entry name" value="Spore Coat Polysaccharide Biosynthesis Protein SpsA, Chain A"/>
    <property type="match status" value="1"/>
</dbReference>
<keyword evidence="4" id="KW-1133">Transmembrane helix</keyword>
<feature type="transmembrane region" description="Helical" evidence="4">
    <location>
        <begin position="362"/>
        <end position="384"/>
    </location>
</feature>
<dbReference type="PANTHER" id="PTHR43630:SF1">
    <property type="entry name" value="POLY-BETA-1,6-N-ACETYL-D-GLUCOSAMINE SYNTHASE"/>
    <property type="match status" value="1"/>
</dbReference>
<dbReference type="OrthoDB" id="9800276at2"/>
<evidence type="ECO:0000259" key="5">
    <source>
        <dbReference type="Pfam" id="PF00535"/>
    </source>
</evidence>
<dbReference type="InterPro" id="IPR001173">
    <property type="entry name" value="Glyco_trans_2-like"/>
</dbReference>
<dbReference type="PANTHER" id="PTHR43630">
    <property type="entry name" value="POLY-BETA-1,6-N-ACETYL-D-GLUCOSAMINE SYNTHASE"/>
    <property type="match status" value="1"/>
</dbReference>
<evidence type="ECO:0000313" key="7">
    <source>
        <dbReference type="Proteomes" id="UP000293347"/>
    </source>
</evidence>
<dbReference type="Pfam" id="PF00535">
    <property type="entry name" value="Glycos_transf_2"/>
    <property type="match status" value="1"/>
</dbReference>
<keyword evidence="3 6" id="KW-0808">Transferase</keyword>
<sequence>MCITDLKSEIWGLLNYIVELTLTSYCLLGSLVFCLLVQLYFSLFYHRKLAFLKIAPVPEISGRPLTVVVCARNEAENLKLNLPALLEQNYAEFEVVVVDDRSWDGTGDVLKEFAKQYAHLKIVTVTDGEKFIVGKKFALTMGIKAASNEWLVFTDADCLPASQNWLLGMQQPEDEQIDFILGYSPYIKNRGLLTSLICFETFFTAVNYLSFALRKQSYMGVGRNMAYKKSLFFKNRGFAAHMHIPSGDDDLFVNAHANKHNTLIQVHKDTHVWTEPKTSFGAYLRQKKRHFGAGKLYKFKHKFVLSLQIIFQFLFYALLIGCMFFKETLYPALGIFALSILIRCFIYPRLLRRLSYRKLRFWFPLLDILLFIFLVFNGIVSIFVKKVQWK</sequence>
<dbReference type="InterPro" id="IPR029044">
    <property type="entry name" value="Nucleotide-diphossugar_trans"/>
</dbReference>
<dbReference type="AlphaFoldDB" id="A0A4R0NKK7"/>
<evidence type="ECO:0000256" key="2">
    <source>
        <dbReference type="ARBA" id="ARBA00022676"/>
    </source>
</evidence>
<protein>
    <submittedName>
        <fullName evidence="6">Glycosyltransferase</fullName>
    </submittedName>
</protein>
<feature type="transmembrane region" description="Helical" evidence="4">
    <location>
        <begin position="303"/>
        <end position="326"/>
    </location>
</feature>
<comment type="caution">
    <text evidence="6">The sequence shown here is derived from an EMBL/GenBank/DDBJ whole genome shotgun (WGS) entry which is preliminary data.</text>
</comment>
<evidence type="ECO:0000256" key="1">
    <source>
        <dbReference type="ARBA" id="ARBA00006739"/>
    </source>
</evidence>
<keyword evidence="7" id="KW-1185">Reference proteome</keyword>
<dbReference type="EMBL" id="SJSL01000003">
    <property type="protein sequence ID" value="TCD00408.1"/>
    <property type="molecule type" value="Genomic_DNA"/>
</dbReference>
<dbReference type="Proteomes" id="UP000293347">
    <property type="component" value="Unassembled WGS sequence"/>
</dbReference>
<organism evidence="6 7">
    <name type="scientific">Pedobacter psychroterrae</name>
    <dbReference type="NCBI Taxonomy" id="2530453"/>
    <lineage>
        <taxon>Bacteria</taxon>
        <taxon>Pseudomonadati</taxon>
        <taxon>Bacteroidota</taxon>
        <taxon>Sphingobacteriia</taxon>
        <taxon>Sphingobacteriales</taxon>
        <taxon>Sphingobacteriaceae</taxon>
        <taxon>Pedobacter</taxon>
    </lineage>
</organism>